<evidence type="ECO:0000313" key="2">
    <source>
        <dbReference type="EMBL" id="KAK3759075.1"/>
    </source>
</evidence>
<feature type="region of interest" description="Disordered" evidence="1">
    <location>
        <begin position="241"/>
        <end position="260"/>
    </location>
</feature>
<comment type="caution">
    <text evidence="2">The sequence shown here is derived from an EMBL/GenBank/DDBJ whole genome shotgun (WGS) entry which is preliminary data.</text>
</comment>
<gene>
    <name evidence="2" type="ORF">RRG08_066743</name>
</gene>
<evidence type="ECO:0000256" key="1">
    <source>
        <dbReference type="SAM" id="MobiDB-lite"/>
    </source>
</evidence>
<reference evidence="2" key="1">
    <citation type="journal article" date="2023" name="G3 (Bethesda)">
        <title>A reference genome for the long-term kleptoplast-retaining sea slug Elysia crispata morphotype clarki.</title>
        <authorList>
            <person name="Eastman K.E."/>
            <person name="Pendleton A.L."/>
            <person name="Shaikh M.A."/>
            <person name="Suttiyut T."/>
            <person name="Ogas R."/>
            <person name="Tomko P."/>
            <person name="Gavelis G."/>
            <person name="Widhalm J.R."/>
            <person name="Wisecaver J.H."/>
        </authorList>
    </citation>
    <scope>NUCLEOTIDE SEQUENCE</scope>
    <source>
        <strain evidence="2">ECLA1</strain>
    </source>
</reference>
<dbReference type="EMBL" id="JAWDGP010005168">
    <property type="protein sequence ID" value="KAK3759075.1"/>
    <property type="molecule type" value="Genomic_DNA"/>
</dbReference>
<name>A0AAE1D704_9GAST</name>
<proteinExistence type="predicted"/>
<feature type="region of interest" description="Disordered" evidence="1">
    <location>
        <begin position="303"/>
        <end position="359"/>
    </location>
</feature>
<sequence>MATRVIITEHDFIDNKEYDDHEVEIEIIGPRAKTVKGHMVQQILNKILQNNKEQRAEIYRLETPNIWFLRATENEANILHGKKYYDIDTGQTYRIQRRDHKDRTCVVQWIPPRLKIETIRKIITNQLGTEAIINRREDKSKVDVTFPAGLKEQVPHYIQTTFLDRNGTGEDRLWFVTMKRREQVPHSIQTTFLDRNGTREDRLWFVTMKGREQECRFCGDTRHWPTSCPQHETLANVLPTTRDTGQRPAHNTRHWPTSCPQHETLANVLPTTRDTGQRPAHNTRHWPTSCPQHETLANVLPTTRDTGQRPAHNTRHWPTSCPQHETLANVLPTTRDTGQRPAHKGLRNQPDSNQSQKGK</sequence>
<accession>A0AAE1D704</accession>
<dbReference type="AlphaFoldDB" id="A0AAE1D704"/>
<feature type="compositionally biased region" description="Polar residues" evidence="1">
    <location>
        <begin position="349"/>
        <end position="359"/>
    </location>
</feature>
<keyword evidence="3" id="KW-1185">Reference proteome</keyword>
<organism evidence="2 3">
    <name type="scientific">Elysia crispata</name>
    <name type="common">lettuce slug</name>
    <dbReference type="NCBI Taxonomy" id="231223"/>
    <lineage>
        <taxon>Eukaryota</taxon>
        <taxon>Metazoa</taxon>
        <taxon>Spiralia</taxon>
        <taxon>Lophotrochozoa</taxon>
        <taxon>Mollusca</taxon>
        <taxon>Gastropoda</taxon>
        <taxon>Heterobranchia</taxon>
        <taxon>Euthyneura</taxon>
        <taxon>Panpulmonata</taxon>
        <taxon>Sacoglossa</taxon>
        <taxon>Placobranchoidea</taxon>
        <taxon>Plakobranchidae</taxon>
        <taxon>Elysia</taxon>
    </lineage>
</organism>
<evidence type="ECO:0000313" key="3">
    <source>
        <dbReference type="Proteomes" id="UP001283361"/>
    </source>
</evidence>
<dbReference type="Proteomes" id="UP001283361">
    <property type="component" value="Unassembled WGS sequence"/>
</dbReference>
<protein>
    <submittedName>
        <fullName evidence="2">Uncharacterized protein</fullName>
    </submittedName>
</protein>
<feature type="region of interest" description="Disordered" evidence="1">
    <location>
        <begin position="272"/>
        <end position="291"/>
    </location>
</feature>